<organism evidence="2 3">
    <name type="scientific">Kribbella rubisoli</name>
    <dbReference type="NCBI Taxonomy" id="3075929"/>
    <lineage>
        <taxon>Bacteria</taxon>
        <taxon>Bacillati</taxon>
        <taxon>Actinomycetota</taxon>
        <taxon>Actinomycetes</taxon>
        <taxon>Propionibacteriales</taxon>
        <taxon>Kribbellaceae</taxon>
        <taxon>Kribbella</taxon>
    </lineage>
</organism>
<accession>A0A4Q7XB75</accession>
<dbReference type="Proteomes" id="UP000292027">
    <property type="component" value="Unassembled WGS sequence"/>
</dbReference>
<dbReference type="OrthoDB" id="63034at2"/>
<comment type="caution">
    <text evidence="2">The sequence shown here is derived from an EMBL/GenBank/DDBJ whole genome shotgun (WGS) entry which is preliminary data.</text>
</comment>
<keyword evidence="3" id="KW-1185">Reference proteome</keyword>
<dbReference type="EMBL" id="SHKR01000011">
    <property type="protein sequence ID" value="RZU20467.1"/>
    <property type="molecule type" value="Genomic_DNA"/>
</dbReference>
<dbReference type="InterPro" id="IPR029058">
    <property type="entry name" value="AB_hydrolase_fold"/>
</dbReference>
<dbReference type="GO" id="GO:0052689">
    <property type="term" value="F:carboxylic ester hydrolase activity"/>
    <property type="evidence" value="ECO:0007669"/>
    <property type="project" value="TreeGrafter"/>
</dbReference>
<feature type="domain" description="Serine aminopeptidase S33" evidence="1">
    <location>
        <begin position="59"/>
        <end position="285"/>
    </location>
</feature>
<dbReference type="InterPro" id="IPR053145">
    <property type="entry name" value="AB_hydrolase_Est10"/>
</dbReference>
<dbReference type="AlphaFoldDB" id="A0A4Q7XB75"/>
<dbReference type="RefSeq" id="WP_130443122.1">
    <property type="nucleotide sequence ID" value="NZ_SHKR01000011.1"/>
</dbReference>
<reference evidence="2 3" key="1">
    <citation type="journal article" date="2015" name="Stand. Genomic Sci.">
        <title>Genomic Encyclopedia of Bacterial and Archaeal Type Strains, Phase III: the genomes of soil and plant-associated and newly described type strains.</title>
        <authorList>
            <person name="Whitman W.B."/>
            <person name="Woyke T."/>
            <person name="Klenk H.P."/>
            <person name="Zhou Y."/>
            <person name="Lilburn T.G."/>
            <person name="Beck B.J."/>
            <person name="De Vos P."/>
            <person name="Vandamme P."/>
            <person name="Eisen J.A."/>
            <person name="Garrity G."/>
            <person name="Hugenholtz P."/>
            <person name="Kyrpides N.C."/>
        </authorList>
    </citation>
    <scope>NUCLEOTIDE SEQUENCE [LARGE SCALE GENOMIC DNA]</scope>
    <source>
        <strain evidence="2 3">VKM Ac-2540</strain>
    </source>
</reference>
<sequence length="330" mass="34866">MTAHEVSWELDGITMYGTLVRPDGAGPFPSVVLVAGSGPTDRDWCSPLLPGTNGSGRLLADALAETGIASLRYDKRVSGPHAAENVPKLIGKLSMQSHLDELVAAVGTLAAEEYVDASRIVGLGNSEGTLHVLHYAVSAQDIPFVGIVLAAPPGRPIREILLAQLGLQAAQLPNGDELMELVRAATDRYEAAQPMDPDPQIPEQVRMVLASFETPANLPLARELWSEDATRTLSEVKIPTLVLIGAHDLQVDMHADGDPLQAAAAGMPNITFAFPPSANHVLKHETRTAAEVIATPGNGYNADDARLDPEALQTILSWVESAARPAVGGD</sequence>
<dbReference type="PANTHER" id="PTHR43265">
    <property type="entry name" value="ESTERASE ESTD"/>
    <property type="match status" value="1"/>
</dbReference>
<gene>
    <name evidence="2" type="ORF">EV645_2702</name>
</gene>
<evidence type="ECO:0000313" key="2">
    <source>
        <dbReference type="EMBL" id="RZU20467.1"/>
    </source>
</evidence>
<evidence type="ECO:0000259" key="1">
    <source>
        <dbReference type="Pfam" id="PF12146"/>
    </source>
</evidence>
<protein>
    <recommendedName>
        <fullName evidence="1">Serine aminopeptidase S33 domain-containing protein</fullName>
    </recommendedName>
</protein>
<dbReference type="Pfam" id="PF12146">
    <property type="entry name" value="Hydrolase_4"/>
    <property type="match status" value="1"/>
</dbReference>
<name>A0A4Q7XB75_9ACTN</name>
<dbReference type="Gene3D" id="3.40.50.1820">
    <property type="entry name" value="alpha/beta hydrolase"/>
    <property type="match status" value="1"/>
</dbReference>
<proteinExistence type="predicted"/>
<dbReference type="PANTHER" id="PTHR43265:SF1">
    <property type="entry name" value="ESTERASE ESTD"/>
    <property type="match status" value="1"/>
</dbReference>
<dbReference type="SUPFAM" id="SSF53474">
    <property type="entry name" value="alpha/beta-Hydrolases"/>
    <property type="match status" value="1"/>
</dbReference>
<evidence type="ECO:0000313" key="3">
    <source>
        <dbReference type="Proteomes" id="UP000292027"/>
    </source>
</evidence>
<dbReference type="InterPro" id="IPR022742">
    <property type="entry name" value="Hydrolase_4"/>
</dbReference>